<dbReference type="PROSITE" id="PS50862">
    <property type="entry name" value="AA_TRNA_LIGASE_II"/>
    <property type="match status" value="1"/>
</dbReference>
<keyword evidence="6 13" id="KW-0479">Metal-binding</keyword>
<dbReference type="InterPro" id="IPR010978">
    <property type="entry name" value="tRNA-bd_arm"/>
</dbReference>
<evidence type="ECO:0000256" key="13">
    <source>
        <dbReference type="HAMAP-Rule" id="MF_00281"/>
    </source>
</evidence>
<gene>
    <name evidence="13" type="primary">pheS</name>
    <name evidence="15" type="ORF">C6V83_12150</name>
</gene>
<evidence type="ECO:0000259" key="14">
    <source>
        <dbReference type="PROSITE" id="PS50862"/>
    </source>
</evidence>
<evidence type="ECO:0000256" key="4">
    <source>
        <dbReference type="ARBA" id="ARBA00022490"/>
    </source>
</evidence>
<keyword evidence="7 13" id="KW-0547">Nucleotide-binding</keyword>
<evidence type="ECO:0000256" key="1">
    <source>
        <dbReference type="ARBA" id="ARBA00004496"/>
    </source>
</evidence>
<evidence type="ECO:0000256" key="2">
    <source>
        <dbReference type="ARBA" id="ARBA00010207"/>
    </source>
</evidence>
<keyword evidence="8 13" id="KW-0067">ATP-binding</keyword>
<comment type="catalytic activity">
    <reaction evidence="12 13">
        <text>tRNA(Phe) + L-phenylalanine + ATP = L-phenylalanyl-tRNA(Phe) + AMP + diphosphate + H(+)</text>
        <dbReference type="Rhea" id="RHEA:19413"/>
        <dbReference type="Rhea" id="RHEA-COMP:9668"/>
        <dbReference type="Rhea" id="RHEA-COMP:9699"/>
        <dbReference type="ChEBI" id="CHEBI:15378"/>
        <dbReference type="ChEBI" id="CHEBI:30616"/>
        <dbReference type="ChEBI" id="CHEBI:33019"/>
        <dbReference type="ChEBI" id="CHEBI:58095"/>
        <dbReference type="ChEBI" id="CHEBI:78442"/>
        <dbReference type="ChEBI" id="CHEBI:78531"/>
        <dbReference type="ChEBI" id="CHEBI:456215"/>
        <dbReference type="EC" id="6.1.1.20"/>
    </reaction>
</comment>
<evidence type="ECO:0000256" key="3">
    <source>
        <dbReference type="ARBA" id="ARBA00011209"/>
    </source>
</evidence>
<dbReference type="Pfam" id="PF02912">
    <property type="entry name" value="Phe_tRNA-synt_N"/>
    <property type="match status" value="1"/>
</dbReference>
<organism evidence="15 16">
    <name type="scientific">Gordonia iterans</name>
    <dbReference type="NCBI Taxonomy" id="1004901"/>
    <lineage>
        <taxon>Bacteria</taxon>
        <taxon>Bacillati</taxon>
        <taxon>Actinomycetota</taxon>
        <taxon>Actinomycetes</taxon>
        <taxon>Mycobacteriales</taxon>
        <taxon>Gordoniaceae</taxon>
        <taxon>Gordonia</taxon>
    </lineage>
</organism>
<evidence type="ECO:0000256" key="7">
    <source>
        <dbReference type="ARBA" id="ARBA00022741"/>
    </source>
</evidence>
<keyword evidence="5 13" id="KW-0436">Ligase</keyword>
<dbReference type="GO" id="GO:0006432">
    <property type="term" value="P:phenylalanyl-tRNA aminoacylation"/>
    <property type="evidence" value="ECO:0007669"/>
    <property type="project" value="UniProtKB-UniRule"/>
</dbReference>
<dbReference type="RefSeq" id="WP_105942609.1">
    <property type="nucleotide sequence ID" value="NZ_CP027433.1"/>
</dbReference>
<dbReference type="PANTHER" id="PTHR11538">
    <property type="entry name" value="PHENYLALANYL-TRNA SYNTHETASE"/>
    <property type="match status" value="1"/>
</dbReference>
<dbReference type="OrthoDB" id="9800719at2"/>
<feature type="binding site" evidence="13">
    <location>
        <position position="268"/>
    </location>
    <ligand>
        <name>Mg(2+)</name>
        <dbReference type="ChEBI" id="CHEBI:18420"/>
        <note>shared with beta subunit</note>
    </ligand>
</feature>
<keyword evidence="9 13" id="KW-0460">Magnesium</keyword>
<dbReference type="InterPro" id="IPR004529">
    <property type="entry name" value="Phe-tRNA-synth_IIc_asu"/>
</dbReference>
<dbReference type="GO" id="GO:0004826">
    <property type="term" value="F:phenylalanine-tRNA ligase activity"/>
    <property type="evidence" value="ECO:0007669"/>
    <property type="project" value="UniProtKB-UniRule"/>
</dbReference>
<evidence type="ECO:0000313" key="15">
    <source>
        <dbReference type="EMBL" id="AVM00896.1"/>
    </source>
</evidence>
<dbReference type="PANTHER" id="PTHR11538:SF41">
    <property type="entry name" value="PHENYLALANINE--TRNA LIGASE, MITOCHONDRIAL"/>
    <property type="match status" value="1"/>
</dbReference>
<keyword evidence="10 13" id="KW-0648">Protein biosynthesis</keyword>
<comment type="cofactor">
    <cofactor evidence="13">
        <name>Mg(2+)</name>
        <dbReference type="ChEBI" id="CHEBI:18420"/>
    </cofactor>
    <text evidence="13">Binds 2 magnesium ions per tetramer.</text>
</comment>
<evidence type="ECO:0000313" key="16">
    <source>
        <dbReference type="Proteomes" id="UP000239814"/>
    </source>
</evidence>
<reference evidence="15 16" key="1">
    <citation type="submission" date="2018-03" db="EMBL/GenBank/DDBJ databases">
        <title>Characteristics and genome of n-alkane degrading marine bacteria Gordonia iterans isolated from crude oil contaminated in Tae-an, South Korea.</title>
        <authorList>
            <person name="Lee S.-S."/>
            <person name="Kim H."/>
        </authorList>
    </citation>
    <scope>NUCLEOTIDE SEQUENCE [LARGE SCALE GENOMIC DNA]</scope>
    <source>
        <strain evidence="15 16">Co17</strain>
    </source>
</reference>
<accession>A0A2S0KGV9</accession>
<evidence type="ECO:0000256" key="8">
    <source>
        <dbReference type="ARBA" id="ARBA00022840"/>
    </source>
</evidence>
<evidence type="ECO:0000256" key="10">
    <source>
        <dbReference type="ARBA" id="ARBA00022917"/>
    </source>
</evidence>
<evidence type="ECO:0000256" key="11">
    <source>
        <dbReference type="ARBA" id="ARBA00023146"/>
    </source>
</evidence>
<dbReference type="InterPro" id="IPR004188">
    <property type="entry name" value="Phe-tRNA_ligase_II_N"/>
</dbReference>
<dbReference type="InterPro" id="IPR022911">
    <property type="entry name" value="Phe_tRNA_ligase_alpha1_bac"/>
</dbReference>
<protein>
    <recommendedName>
        <fullName evidence="13">Phenylalanine--tRNA ligase alpha subunit</fullName>
        <ecNumber evidence="13">6.1.1.20</ecNumber>
    </recommendedName>
    <alternativeName>
        <fullName evidence="13">Phenylalanyl-tRNA synthetase alpha subunit</fullName>
        <shortName evidence="13">PheRS</shortName>
    </alternativeName>
</protein>
<dbReference type="EMBL" id="CP027433">
    <property type="protein sequence ID" value="AVM00896.1"/>
    <property type="molecule type" value="Genomic_DNA"/>
</dbReference>
<dbReference type="GO" id="GO:0000287">
    <property type="term" value="F:magnesium ion binding"/>
    <property type="evidence" value="ECO:0007669"/>
    <property type="project" value="UniProtKB-UniRule"/>
</dbReference>
<dbReference type="InterPro" id="IPR045864">
    <property type="entry name" value="aa-tRNA-synth_II/BPL/LPL"/>
</dbReference>
<dbReference type="NCBIfam" id="TIGR00468">
    <property type="entry name" value="pheS"/>
    <property type="match status" value="1"/>
</dbReference>
<proteinExistence type="inferred from homology"/>
<dbReference type="GO" id="GO:0005737">
    <property type="term" value="C:cytoplasm"/>
    <property type="evidence" value="ECO:0007669"/>
    <property type="project" value="UniProtKB-SubCell"/>
</dbReference>
<evidence type="ECO:0000256" key="9">
    <source>
        <dbReference type="ARBA" id="ARBA00022842"/>
    </source>
</evidence>
<dbReference type="SUPFAM" id="SSF46589">
    <property type="entry name" value="tRNA-binding arm"/>
    <property type="match status" value="1"/>
</dbReference>
<keyword evidence="16" id="KW-1185">Reference proteome</keyword>
<evidence type="ECO:0000256" key="6">
    <source>
        <dbReference type="ARBA" id="ARBA00022723"/>
    </source>
</evidence>
<dbReference type="GO" id="GO:0005524">
    <property type="term" value="F:ATP binding"/>
    <property type="evidence" value="ECO:0007669"/>
    <property type="project" value="UniProtKB-UniRule"/>
</dbReference>
<dbReference type="InterPro" id="IPR006195">
    <property type="entry name" value="aa-tRNA-synth_II"/>
</dbReference>
<dbReference type="Pfam" id="PF01409">
    <property type="entry name" value="tRNA-synt_2d"/>
    <property type="match status" value="1"/>
</dbReference>
<dbReference type="FunFam" id="3.30.930.10:FF:000003">
    <property type="entry name" value="Phenylalanine--tRNA ligase alpha subunit"/>
    <property type="match status" value="1"/>
</dbReference>
<dbReference type="HAMAP" id="MF_00281">
    <property type="entry name" value="Phe_tRNA_synth_alpha1"/>
    <property type="match status" value="1"/>
</dbReference>
<comment type="subcellular location">
    <subcellularLocation>
        <location evidence="1 13">Cytoplasm</location>
    </subcellularLocation>
</comment>
<evidence type="ECO:0000256" key="5">
    <source>
        <dbReference type="ARBA" id="ARBA00022598"/>
    </source>
</evidence>
<dbReference type="Proteomes" id="UP000239814">
    <property type="component" value="Chromosome"/>
</dbReference>
<keyword evidence="4 13" id="KW-0963">Cytoplasm</keyword>
<dbReference type="CDD" id="cd00496">
    <property type="entry name" value="PheRS_alpha_core"/>
    <property type="match status" value="1"/>
</dbReference>
<dbReference type="SUPFAM" id="SSF55681">
    <property type="entry name" value="Class II aaRS and biotin synthetases"/>
    <property type="match status" value="1"/>
</dbReference>
<dbReference type="InterPro" id="IPR002319">
    <property type="entry name" value="Phenylalanyl-tRNA_Synthase"/>
</dbReference>
<keyword evidence="11 13" id="KW-0030">Aminoacyl-tRNA synthetase</keyword>
<dbReference type="Gene3D" id="3.30.930.10">
    <property type="entry name" value="Bira Bifunctional Protein, Domain 2"/>
    <property type="match status" value="1"/>
</dbReference>
<name>A0A2S0KGV9_9ACTN</name>
<comment type="subunit">
    <text evidence="3 13">Tetramer of two alpha and two beta subunits.</text>
</comment>
<sequence length="350" mass="38045">MPANPHENEFPSADELTVAVTAAVAAFDEAADLQALAGAKTEHVGDRSPVALARRALGSLPKDQRAAAGKLVNEVRGQIASALEERTAELTAERDAQVLVAETIDVTLPAARRRAGARHPITVIAEQVADVFIGMGWEIAEGPEVETEHHNFDALNFLPDHPARSMQDTFYIAPEGSRQVLRTHTSPVQVRSMLSREVPIYVACPGRTFRTDELDATHTPVFHQIEGLAVDKGLTLANLRGTLETFAKALFGPETTTRMRASYFPFTEPSAEVDVWFPGKKGGPGWVEWGGCGMVNPNVLRASGIDPDVYSGFAFGMGLERTLQFRNDLPDMRDMVEGDVRFTLPFGVAL</sequence>
<dbReference type="EC" id="6.1.1.20" evidence="13"/>
<evidence type="ECO:0000256" key="12">
    <source>
        <dbReference type="ARBA" id="ARBA00049255"/>
    </source>
</evidence>
<feature type="domain" description="Aminoacyl-transfer RNA synthetases class-II family profile" evidence="14">
    <location>
        <begin position="124"/>
        <end position="345"/>
    </location>
</feature>
<dbReference type="GO" id="GO:0000049">
    <property type="term" value="F:tRNA binding"/>
    <property type="evidence" value="ECO:0007669"/>
    <property type="project" value="InterPro"/>
</dbReference>
<comment type="similarity">
    <text evidence="2 13">Belongs to the class-II aminoacyl-tRNA synthetase family. Phe-tRNA synthetase alpha subunit type 1 subfamily.</text>
</comment>
<dbReference type="AlphaFoldDB" id="A0A2S0KGV9"/>
<dbReference type="KEGG" id="git:C6V83_12150"/>